<evidence type="ECO:0000313" key="1">
    <source>
        <dbReference type="EMBL" id="KAL2486749.1"/>
    </source>
</evidence>
<sequence>MVVNLFTMGTKGNLMYPYILTPREGTCRLVGWTMVPRIQVIVTMLRRGRKSGSESKAVWPYGGGRIPHFRKNLPSRGRRKSFQRQLSTVICHAVVRYHFVETLPSCGRMIFKENGEESPFRYVGACLVLCKRLHPQVSGSNLNQRVDCLFWSRYGLS</sequence>
<protein>
    <submittedName>
        <fullName evidence="1">Uncharacterized protein</fullName>
    </submittedName>
</protein>
<dbReference type="Proteomes" id="UP001604336">
    <property type="component" value="Unassembled WGS sequence"/>
</dbReference>
<organism evidence="1 2">
    <name type="scientific">Abeliophyllum distichum</name>
    <dbReference type="NCBI Taxonomy" id="126358"/>
    <lineage>
        <taxon>Eukaryota</taxon>
        <taxon>Viridiplantae</taxon>
        <taxon>Streptophyta</taxon>
        <taxon>Embryophyta</taxon>
        <taxon>Tracheophyta</taxon>
        <taxon>Spermatophyta</taxon>
        <taxon>Magnoliopsida</taxon>
        <taxon>eudicotyledons</taxon>
        <taxon>Gunneridae</taxon>
        <taxon>Pentapetalae</taxon>
        <taxon>asterids</taxon>
        <taxon>lamiids</taxon>
        <taxon>Lamiales</taxon>
        <taxon>Oleaceae</taxon>
        <taxon>Forsythieae</taxon>
        <taxon>Abeliophyllum</taxon>
    </lineage>
</organism>
<comment type="caution">
    <text evidence="1">The sequence shown here is derived from an EMBL/GenBank/DDBJ whole genome shotgun (WGS) entry which is preliminary data.</text>
</comment>
<evidence type="ECO:0000313" key="2">
    <source>
        <dbReference type="Proteomes" id="UP001604336"/>
    </source>
</evidence>
<reference evidence="2" key="1">
    <citation type="submission" date="2024-07" db="EMBL/GenBank/DDBJ databases">
        <title>Two chromosome-level genome assemblies of Korean endemic species Abeliophyllum distichum and Forsythia ovata (Oleaceae).</title>
        <authorList>
            <person name="Jang H."/>
        </authorList>
    </citation>
    <scope>NUCLEOTIDE SEQUENCE [LARGE SCALE GENOMIC DNA]</scope>
</reference>
<keyword evidence="2" id="KW-1185">Reference proteome</keyword>
<dbReference type="AlphaFoldDB" id="A0ABD1RFB0"/>
<gene>
    <name evidence="1" type="ORF">Adt_31505</name>
</gene>
<dbReference type="EMBL" id="JBFOLK010000009">
    <property type="protein sequence ID" value="KAL2486749.1"/>
    <property type="molecule type" value="Genomic_DNA"/>
</dbReference>
<accession>A0ABD1RFB0</accession>
<proteinExistence type="predicted"/>
<name>A0ABD1RFB0_9LAMI</name>